<evidence type="ECO:0000256" key="2">
    <source>
        <dbReference type="ARBA" id="ARBA00022801"/>
    </source>
</evidence>
<name>A0A248TM75_9BACI</name>
<proteinExistence type="inferred from homology"/>
<dbReference type="InterPro" id="IPR040449">
    <property type="entry name" value="Peptidase_S66_N"/>
</dbReference>
<dbReference type="SUPFAM" id="SSF52317">
    <property type="entry name" value="Class I glutamine amidotransferase-like"/>
    <property type="match status" value="1"/>
</dbReference>
<dbReference type="GO" id="GO:0004180">
    <property type="term" value="F:carboxypeptidase activity"/>
    <property type="evidence" value="ECO:0007669"/>
    <property type="project" value="UniProtKB-KW"/>
</dbReference>
<comment type="similarity">
    <text evidence="1">Belongs to the peptidase S66 family.</text>
</comment>
<dbReference type="InterPro" id="IPR027461">
    <property type="entry name" value="Carboxypeptidase_A_C_sf"/>
</dbReference>
<evidence type="ECO:0000313" key="6">
    <source>
        <dbReference type="EMBL" id="ASV69313.1"/>
    </source>
</evidence>
<dbReference type="CDD" id="cd07062">
    <property type="entry name" value="Peptidase_S66_mccF_like"/>
    <property type="match status" value="1"/>
</dbReference>
<keyword evidence="2" id="KW-0378">Hydrolase</keyword>
<organism evidence="6 7">
    <name type="scientific">Cytobacillus kochii</name>
    <dbReference type="NCBI Taxonomy" id="859143"/>
    <lineage>
        <taxon>Bacteria</taxon>
        <taxon>Bacillati</taxon>
        <taxon>Bacillota</taxon>
        <taxon>Bacilli</taxon>
        <taxon>Bacillales</taxon>
        <taxon>Bacillaceae</taxon>
        <taxon>Cytobacillus</taxon>
    </lineage>
</organism>
<dbReference type="PANTHER" id="PTHR30237:SF6">
    <property type="entry name" value="CARBOXYPEPTIDASE YOCD-RELATED"/>
    <property type="match status" value="1"/>
</dbReference>
<dbReference type="PANTHER" id="PTHR30237">
    <property type="entry name" value="MURAMOYLTETRAPEPTIDE CARBOXYPEPTIDASE"/>
    <property type="match status" value="1"/>
</dbReference>
<keyword evidence="6" id="KW-0645">Protease</keyword>
<evidence type="ECO:0000259" key="4">
    <source>
        <dbReference type="Pfam" id="PF02016"/>
    </source>
</evidence>
<gene>
    <name evidence="6" type="ORF">CKF48_19565</name>
</gene>
<feature type="domain" description="LD-carboxypeptidase C-terminal" evidence="5">
    <location>
        <begin position="197"/>
        <end position="311"/>
    </location>
</feature>
<dbReference type="SUPFAM" id="SSF141986">
    <property type="entry name" value="LD-carboxypeptidase A C-terminal domain-like"/>
    <property type="match status" value="1"/>
</dbReference>
<dbReference type="InterPro" id="IPR027478">
    <property type="entry name" value="LdcA_N"/>
</dbReference>
<keyword evidence="7" id="KW-1185">Reference proteome</keyword>
<reference evidence="6 7" key="1">
    <citation type="submission" date="2017-08" db="EMBL/GenBank/DDBJ databases">
        <title>Complete Genome Sequence of Bacillus kochii Oregon-R-modENCODE STRAIN BDGP4, isolated from Drosophila melanogaster gut.</title>
        <authorList>
            <person name="Wan K.H."/>
            <person name="Yu C."/>
            <person name="Park S."/>
            <person name="Hammonds A.S."/>
            <person name="Booth B.W."/>
            <person name="Celniker S.E."/>
        </authorList>
    </citation>
    <scope>NUCLEOTIDE SEQUENCE [LARGE SCALE GENOMIC DNA]</scope>
    <source>
        <strain evidence="6 7">BDGP4</strain>
    </source>
</reference>
<dbReference type="Pfam" id="PF02016">
    <property type="entry name" value="Peptidase_S66"/>
    <property type="match status" value="1"/>
</dbReference>
<accession>A0A248TM75</accession>
<dbReference type="AlphaFoldDB" id="A0A248TM75"/>
<feature type="active site" description="Nucleophile" evidence="3">
    <location>
        <position position="111"/>
    </location>
</feature>
<dbReference type="Proteomes" id="UP000215137">
    <property type="component" value="Chromosome"/>
</dbReference>
<sequence>MFPKRLQSGDEIRIIAPSRSMAVIKGEQRRLAEERLVNLGFKITYGQYVLEHDDFFSTSIEQRVADIHDAFRDPNVKAIIAGIGGYNTNQLLKSIDYSLIKNNPKVFCGYSDITALLAAIHHKTGLITYSGPFFADFGIKYGFEYTLNSFLQAVTTDGMYEIEPSDKWSDDPWHLEQDEKQYIASEGYLVLQEGEASGKLIGGNLSTLTSLQGTEYMPSLKGAIIFIEDNEESHPFLFERGLQSLLQQKDANEIKAILIGRFQKESQVTDYFLKKMIESKKEISGVPIIANIDFGHTNQAATIPFGSYATIKAEKEDVEIFVGE</sequence>
<keyword evidence="6" id="KW-0121">Carboxypeptidase</keyword>
<dbReference type="InterPro" id="IPR003507">
    <property type="entry name" value="S66_fam"/>
</dbReference>
<dbReference type="InterPro" id="IPR040921">
    <property type="entry name" value="Peptidase_S66C"/>
</dbReference>
<feature type="active site" description="Charge relay system" evidence="3">
    <location>
        <position position="228"/>
    </location>
</feature>
<dbReference type="Gene3D" id="3.40.50.10740">
    <property type="entry name" value="Class I glutamine amidotransferase-like"/>
    <property type="match status" value="1"/>
</dbReference>
<dbReference type="Gene3D" id="3.50.30.60">
    <property type="entry name" value="LD-carboxypeptidase A C-terminal domain-like"/>
    <property type="match status" value="1"/>
</dbReference>
<protein>
    <submittedName>
        <fullName evidence="6">LD-carboxypeptidase</fullName>
    </submittedName>
</protein>
<feature type="active site" description="Charge relay system" evidence="3">
    <location>
        <position position="296"/>
    </location>
</feature>
<evidence type="ECO:0000313" key="7">
    <source>
        <dbReference type="Proteomes" id="UP000215137"/>
    </source>
</evidence>
<dbReference type="KEGG" id="bko:CKF48_19565"/>
<dbReference type="RefSeq" id="WP_095372876.1">
    <property type="nucleotide sequence ID" value="NZ_CP022983.1"/>
</dbReference>
<dbReference type="Pfam" id="PF17676">
    <property type="entry name" value="Peptidase_S66C"/>
    <property type="match status" value="1"/>
</dbReference>
<dbReference type="EMBL" id="CP022983">
    <property type="protein sequence ID" value="ASV69313.1"/>
    <property type="molecule type" value="Genomic_DNA"/>
</dbReference>
<evidence type="ECO:0000256" key="1">
    <source>
        <dbReference type="ARBA" id="ARBA00010233"/>
    </source>
</evidence>
<evidence type="ECO:0000259" key="5">
    <source>
        <dbReference type="Pfam" id="PF17676"/>
    </source>
</evidence>
<dbReference type="InterPro" id="IPR029062">
    <property type="entry name" value="Class_I_gatase-like"/>
</dbReference>
<dbReference type="OrthoDB" id="9807329at2"/>
<evidence type="ECO:0000256" key="3">
    <source>
        <dbReference type="PIRSR" id="PIRSR028757-1"/>
    </source>
</evidence>
<feature type="domain" description="LD-carboxypeptidase N-terminal" evidence="4">
    <location>
        <begin position="12"/>
        <end position="131"/>
    </location>
</feature>
<dbReference type="PIRSF" id="PIRSF028757">
    <property type="entry name" value="LD-carboxypeptidase"/>
    <property type="match status" value="1"/>
</dbReference>